<dbReference type="Gene3D" id="3.30.260.10">
    <property type="entry name" value="TCP-1-like chaperonin intermediate domain"/>
    <property type="match status" value="1"/>
</dbReference>
<keyword evidence="2" id="KW-1185">Reference proteome</keyword>
<evidence type="ECO:0000313" key="2">
    <source>
        <dbReference type="Proteomes" id="UP001153076"/>
    </source>
</evidence>
<name>A0A9Q1K6M2_9CARY</name>
<organism evidence="1 2">
    <name type="scientific">Carnegiea gigantea</name>
    <dbReference type="NCBI Taxonomy" id="171969"/>
    <lineage>
        <taxon>Eukaryota</taxon>
        <taxon>Viridiplantae</taxon>
        <taxon>Streptophyta</taxon>
        <taxon>Embryophyta</taxon>
        <taxon>Tracheophyta</taxon>
        <taxon>Spermatophyta</taxon>
        <taxon>Magnoliopsida</taxon>
        <taxon>eudicotyledons</taxon>
        <taxon>Gunneridae</taxon>
        <taxon>Pentapetalae</taxon>
        <taxon>Caryophyllales</taxon>
        <taxon>Cactineae</taxon>
        <taxon>Cactaceae</taxon>
        <taxon>Cactoideae</taxon>
        <taxon>Echinocereeae</taxon>
        <taxon>Carnegiea</taxon>
    </lineage>
</organism>
<dbReference type="InterPro" id="IPR027410">
    <property type="entry name" value="TCP-1-like_intermed_sf"/>
</dbReference>
<reference evidence="1" key="1">
    <citation type="submission" date="2022-04" db="EMBL/GenBank/DDBJ databases">
        <title>Carnegiea gigantea Genome sequencing and assembly v2.</title>
        <authorList>
            <person name="Copetti D."/>
            <person name="Sanderson M.J."/>
            <person name="Burquez A."/>
            <person name="Wojciechowski M.F."/>
        </authorList>
    </citation>
    <scope>NUCLEOTIDE SEQUENCE</scope>
    <source>
        <strain evidence="1">SGP5-SGP5p</strain>
        <tissue evidence="1">Aerial part</tissue>
    </source>
</reference>
<dbReference type="AlphaFoldDB" id="A0A9Q1K6M2"/>
<protein>
    <submittedName>
        <fullName evidence="1">Uncharacterized protein</fullName>
    </submittedName>
</protein>
<dbReference type="EMBL" id="JAKOGI010000282">
    <property type="protein sequence ID" value="KAJ8437738.1"/>
    <property type="molecule type" value="Genomic_DNA"/>
</dbReference>
<accession>A0A9Q1K6M2</accession>
<sequence>MEGKAAHVVDQPLEANRLTLFIKGLQPTHRQHLRFAPFENFKTLKNVGMLAEEKLAREMPIKGTNNWRGKYQNRDKKDNGSTSKEVHALDHYTKYTLIGTTYTKALECLPSQCKINLIPIRPKTGNTRKSKNWDPRNAKKPLASTSQSRIPLFVRSHCRRWSCSVNRIPGIDAFQHKVGAQIKTELKEKKSQVEDALNATKVFLGGVLGGFWGAVLWL</sequence>
<evidence type="ECO:0000313" key="1">
    <source>
        <dbReference type="EMBL" id="KAJ8437738.1"/>
    </source>
</evidence>
<dbReference type="Proteomes" id="UP001153076">
    <property type="component" value="Unassembled WGS sequence"/>
</dbReference>
<proteinExistence type="predicted"/>
<comment type="caution">
    <text evidence="1">The sequence shown here is derived from an EMBL/GenBank/DDBJ whole genome shotgun (WGS) entry which is preliminary data.</text>
</comment>
<gene>
    <name evidence="1" type="ORF">Cgig2_009453</name>
</gene>